<accession>A0A1I4P0S2</accession>
<dbReference type="InterPro" id="IPR016047">
    <property type="entry name" value="M23ase_b-sheet_dom"/>
</dbReference>
<evidence type="ECO:0000313" key="4">
    <source>
        <dbReference type="EMBL" id="SFM21130.1"/>
    </source>
</evidence>
<dbReference type="PANTHER" id="PTHR21666:SF270">
    <property type="entry name" value="MUREIN HYDROLASE ACTIVATOR ENVC"/>
    <property type="match status" value="1"/>
</dbReference>
<dbReference type="InterPro" id="IPR050570">
    <property type="entry name" value="Cell_wall_metabolism_enzyme"/>
</dbReference>
<dbReference type="STRING" id="1720063.SAMN05216217_10237"/>
<feature type="domain" description="M23ase beta-sheet core" evidence="3">
    <location>
        <begin position="200"/>
        <end position="294"/>
    </location>
</feature>
<sequence>MNVIILTAAHGAARSITLGRTALFALLALVVSLPLLGAVLVWLMLDGSSAALQQQGAYQAALEQTASKRQLQESQQQVEYMARQLARLQARMARLDALGERLTELTGMDDGEFDFINEPAVGGPGDDAAMAPELPDIEQLLDGLTLRIDSRLEQMRVLEQLLVTQQIDSNTTLDYLPVPAGLRSSGFGRRVDPFNGRISMHTGLDFSAPRGTPIHSVGDGVVSFAGYHRAYGNMLEITHAGGYTSIYAHAHTLEVEKGDLVEKGQQIATVGSTGRSTGPHLHLEIRRNGMAVNPARYLASN</sequence>
<evidence type="ECO:0000256" key="1">
    <source>
        <dbReference type="SAM" id="Coils"/>
    </source>
</evidence>
<dbReference type="AlphaFoldDB" id="A0A1I4P0S2"/>
<proteinExistence type="predicted"/>
<feature type="transmembrane region" description="Helical" evidence="2">
    <location>
        <begin position="21"/>
        <end position="45"/>
    </location>
</feature>
<keyword evidence="1" id="KW-0175">Coiled coil</keyword>
<organism evidence="4 5">
    <name type="scientific">Halopseudomonas yangmingensis</name>
    <dbReference type="NCBI Taxonomy" id="1720063"/>
    <lineage>
        <taxon>Bacteria</taxon>
        <taxon>Pseudomonadati</taxon>
        <taxon>Pseudomonadota</taxon>
        <taxon>Gammaproteobacteria</taxon>
        <taxon>Pseudomonadales</taxon>
        <taxon>Pseudomonadaceae</taxon>
        <taxon>Halopseudomonas</taxon>
    </lineage>
</organism>
<dbReference type="GO" id="GO:0004222">
    <property type="term" value="F:metalloendopeptidase activity"/>
    <property type="evidence" value="ECO:0007669"/>
    <property type="project" value="TreeGrafter"/>
</dbReference>
<gene>
    <name evidence="4" type="ORF">SAMN05216217_10237</name>
</gene>
<keyword evidence="2" id="KW-1133">Transmembrane helix</keyword>
<evidence type="ECO:0000313" key="5">
    <source>
        <dbReference type="Proteomes" id="UP000243629"/>
    </source>
</evidence>
<dbReference type="SUPFAM" id="SSF51261">
    <property type="entry name" value="Duplicated hybrid motif"/>
    <property type="match status" value="1"/>
</dbReference>
<keyword evidence="5" id="KW-1185">Reference proteome</keyword>
<dbReference type="FunFam" id="2.70.70.10:FF:000006">
    <property type="entry name" value="M23 family peptidase"/>
    <property type="match status" value="1"/>
</dbReference>
<dbReference type="CDD" id="cd12797">
    <property type="entry name" value="M23_peptidase"/>
    <property type="match status" value="1"/>
</dbReference>
<dbReference type="Proteomes" id="UP000243629">
    <property type="component" value="Unassembled WGS sequence"/>
</dbReference>
<dbReference type="PANTHER" id="PTHR21666">
    <property type="entry name" value="PEPTIDASE-RELATED"/>
    <property type="match status" value="1"/>
</dbReference>
<dbReference type="InterPro" id="IPR011055">
    <property type="entry name" value="Dup_hybrid_motif"/>
</dbReference>
<dbReference type="Pfam" id="PF01551">
    <property type="entry name" value="Peptidase_M23"/>
    <property type="match status" value="1"/>
</dbReference>
<dbReference type="RefSeq" id="WP_093472254.1">
    <property type="nucleotide sequence ID" value="NZ_FOUI01000002.1"/>
</dbReference>
<protein>
    <submittedName>
        <fullName evidence="4">Peptidase family M23</fullName>
    </submittedName>
</protein>
<name>A0A1I4P0S2_9GAMM</name>
<dbReference type="OrthoDB" id="9815245at2"/>
<reference evidence="5" key="1">
    <citation type="submission" date="2016-10" db="EMBL/GenBank/DDBJ databases">
        <authorList>
            <person name="Varghese N."/>
            <person name="Submissions S."/>
        </authorList>
    </citation>
    <scope>NUCLEOTIDE SEQUENCE [LARGE SCALE GENOMIC DNA]</scope>
    <source>
        <strain evidence="5">DSM 24213</strain>
    </source>
</reference>
<keyword evidence="2" id="KW-0472">Membrane</keyword>
<evidence type="ECO:0000259" key="3">
    <source>
        <dbReference type="Pfam" id="PF01551"/>
    </source>
</evidence>
<dbReference type="EMBL" id="FOUI01000002">
    <property type="protein sequence ID" value="SFM21130.1"/>
    <property type="molecule type" value="Genomic_DNA"/>
</dbReference>
<feature type="coiled-coil region" evidence="1">
    <location>
        <begin position="71"/>
        <end position="105"/>
    </location>
</feature>
<dbReference type="Gene3D" id="2.70.70.10">
    <property type="entry name" value="Glucose Permease (Domain IIA)"/>
    <property type="match status" value="1"/>
</dbReference>
<evidence type="ECO:0000256" key="2">
    <source>
        <dbReference type="SAM" id="Phobius"/>
    </source>
</evidence>
<keyword evidence="2" id="KW-0812">Transmembrane</keyword>